<dbReference type="AlphaFoldDB" id="A0A0W8F1Z9"/>
<comment type="caution">
    <text evidence="1">The sequence shown here is derived from an EMBL/GenBank/DDBJ whole genome shotgun (WGS) entry which is preliminary data.</text>
</comment>
<name>A0A0W8F1Z9_9ZZZZ</name>
<sequence length="53" mass="6129">MFAREARSHQDWKISLFFRTGPGGEDNPNDTALVRKILIVPIQRFELMLRVSA</sequence>
<evidence type="ECO:0000313" key="1">
    <source>
        <dbReference type="EMBL" id="KUG14387.1"/>
    </source>
</evidence>
<protein>
    <submittedName>
        <fullName evidence="1">Uncharacterized protein</fullName>
    </submittedName>
</protein>
<accession>A0A0W8F1Z9</accession>
<organism evidence="1">
    <name type="scientific">hydrocarbon metagenome</name>
    <dbReference type="NCBI Taxonomy" id="938273"/>
    <lineage>
        <taxon>unclassified sequences</taxon>
        <taxon>metagenomes</taxon>
        <taxon>ecological metagenomes</taxon>
    </lineage>
</organism>
<gene>
    <name evidence="1" type="ORF">ASZ90_015980</name>
</gene>
<reference evidence="1" key="1">
    <citation type="journal article" date="2015" name="Proc. Natl. Acad. Sci. U.S.A.">
        <title>Networks of energetic and metabolic interactions define dynamics in microbial communities.</title>
        <authorList>
            <person name="Embree M."/>
            <person name="Liu J.K."/>
            <person name="Al-Bassam M.M."/>
            <person name="Zengler K."/>
        </authorList>
    </citation>
    <scope>NUCLEOTIDE SEQUENCE</scope>
</reference>
<dbReference type="EMBL" id="LNQE01001665">
    <property type="protein sequence ID" value="KUG14387.1"/>
    <property type="molecule type" value="Genomic_DNA"/>
</dbReference>
<proteinExistence type="predicted"/>